<gene>
    <name evidence="3" type="ORF">Plil01_000438300</name>
</gene>
<dbReference type="GO" id="GO:0006974">
    <property type="term" value="P:DNA damage response"/>
    <property type="evidence" value="ECO:0007669"/>
    <property type="project" value="InterPro"/>
</dbReference>
<evidence type="ECO:0000313" key="3">
    <source>
        <dbReference type="EMBL" id="GMF13963.1"/>
    </source>
</evidence>
<evidence type="ECO:0000259" key="2">
    <source>
        <dbReference type="Pfam" id="PF22934"/>
    </source>
</evidence>
<dbReference type="OrthoDB" id="5236983at2759"/>
<dbReference type="GO" id="GO:0003697">
    <property type="term" value="F:single-stranded DNA binding"/>
    <property type="evidence" value="ECO:0007669"/>
    <property type="project" value="InterPro"/>
</dbReference>
<dbReference type="GO" id="GO:0004222">
    <property type="term" value="F:metalloendopeptidase activity"/>
    <property type="evidence" value="ECO:0007669"/>
    <property type="project" value="InterPro"/>
</dbReference>
<feature type="region of interest" description="Disordered" evidence="1">
    <location>
        <begin position="154"/>
        <end position="234"/>
    </location>
</feature>
<protein>
    <submittedName>
        <fullName evidence="3">Unnamed protein product</fullName>
    </submittedName>
</protein>
<dbReference type="PANTHER" id="PTHR21220">
    <property type="entry name" value="DNA-DEPENDENT METALLOPROTEASE SPRTN"/>
    <property type="match status" value="1"/>
</dbReference>
<comment type="caution">
    <text evidence="3">The sequence shown here is derived from an EMBL/GenBank/DDBJ whole genome shotgun (WGS) entry which is preliminary data.</text>
</comment>
<feature type="compositionally biased region" description="Basic and acidic residues" evidence="1">
    <location>
        <begin position="40"/>
        <end position="58"/>
    </location>
</feature>
<dbReference type="EMBL" id="BSXW01000177">
    <property type="protein sequence ID" value="GMF13963.1"/>
    <property type="molecule type" value="Genomic_DNA"/>
</dbReference>
<dbReference type="PANTHER" id="PTHR21220:SF0">
    <property type="entry name" value="DNA-DEPENDENT METALLOPROTEASE SPRTN"/>
    <property type="match status" value="1"/>
</dbReference>
<feature type="compositionally biased region" description="Basic and acidic residues" evidence="1">
    <location>
        <begin position="74"/>
        <end position="85"/>
    </location>
</feature>
<dbReference type="Pfam" id="PF22934">
    <property type="entry name" value="SPRTN_ZBD"/>
    <property type="match status" value="1"/>
</dbReference>
<dbReference type="GO" id="GO:0005634">
    <property type="term" value="C:nucleus"/>
    <property type="evidence" value="ECO:0007669"/>
    <property type="project" value="TreeGrafter"/>
</dbReference>
<feature type="compositionally biased region" description="Polar residues" evidence="1">
    <location>
        <begin position="175"/>
        <end position="184"/>
    </location>
</feature>
<dbReference type="AlphaFoldDB" id="A0A9W6WRI5"/>
<accession>A0A9W6WRI5</accession>
<name>A0A9W6WRI5_9STRA</name>
<dbReference type="InterPro" id="IPR055220">
    <property type="entry name" value="SPRTN_ZBD"/>
</dbReference>
<reference evidence="3" key="1">
    <citation type="submission" date="2023-04" db="EMBL/GenBank/DDBJ databases">
        <title>Phytophthora lilii NBRC 32176.</title>
        <authorList>
            <person name="Ichikawa N."/>
            <person name="Sato H."/>
            <person name="Tonouchi N."/>
        </authorList>
    </citation>
    <scope>NUCLEOTIDE SEQUENCE</scope>
    <source>
        <strain evidence="3">NBRC 32176</strain>
    </source>
</reference>
<evidence type="ECO:0000256" key="1">
    <source>
        <dbReference type="SAM" id="MobiDB-lite"/>
    </source>
</evidence>
<proteinExistence type="predicted"/>
<keyword evidence="4" id="KW-1185">Reference proteome</keyword>
<dbReference type="Proteomes" id="UP001165083">
    <property type="component" value="Unassembled WGS sequence"/>
</dbReference>
<sequence length="234" mass="25738">MNRPPGPTDRWWPDHERSCGGRYTKIKEPAEFTAKQAKKKERELAREEKKKKQEKEAKAAPSVKQFFPAINEDNECKTVRGDTKPSRAGKNATPRPGTENGSNKKQKKEHEAVDSNDLQWPPLGFPSTVPVIFSADGDEDGYFLVGDMQALFQTPPAQSRASDHQNRTEGLLSDQGATVSTPSDASAVVDLTVSDSDASDNEQAKTETKSSTVAVPRTMCEQPTTQNAHVIEID</sequence>
<organism evidence="3 4">
    <name type="scientific">Phytophthora lilii</name>
    <dbReference type="NCBI Taxonomy" id="2077276"/>
    <lineage>
        <taxon>Eukaryota</taxon>
        <taxon>Sar</taxon>
        <taxon>Stramenopiles</taxon>
        <taxon>Oomycota</taxon>
        <taxon>Peronosporomycetes</taxon>
        <taxon>Peronosporales</taxon>
        <taxon>Peronosporaceae</taxon>
        <taxon>Phytophthora</taxon>
    </lineage>
</organism>
<feature type="region of interest" description="Disordered" evidence="1">
    <location>
        <begin position="1"/>
        <end position="123"/>
    </location>
</feature>
<feature type="compositionally biased region" description="Basic and acidic residues" evidence="1">
    <location>
        <begin position="11"/>
        <end position="30"/>
    </location>
</feature>
<feature type="domain" description="Spartan-like zinc binding" evidence="2">
    <location>
        <begin position="1"/>
        <end position="25"/>
    </location>
</feature>
<dbReference type="GO" id="GO:0031593">
    <property type="term" value="F:polyubiquitin modification-dependent protein binding"/>
    <property type="evidence" value="ECO:0007669"/>
    <property type="project" value="TreeGrafter"/>
</dbReference>
<dbReference type="InterPro" id="IPR044245">
    <property type="entry name" value="Spartan"/>
</dbReference>
<evidence type="ECO:0000313" key="4">
    <source>
        <dbReference type="Proteomes" id="UP001165083"/>
    </source>
</evidence>